<dbReference type="Pfam" id="PF03176">
    <property type="entry name" value="MMPL"/>
    <property type="match status" value="1"/>
</dbReference>
<sequence length="233" mass="25785">MEMGSDSDLDHPLWAVMLVRSPGSVNPLRASVHFLVQLLNVTSLEFSSPEHTEGHEALMALNRLFPKAALQVPFFFPSLFRSIPLVHYDRQVPGVVYFTSIDNQTSIEDPSFRLDEIQEQIHDTLISPSGVATMLEVVLVHTHPSVFEAIDMITNATNTALQLYGVEDKVAAGMTGQFIFWKDIRDGTAGDLLKMDAFCMPLALLVLALTLRSVRLLVIPILSVAMSQYSCLA</sequence>
<comment type="similarity">
    <text evidence="2">Belongs to the resistance-nodulation-cell division (RND) (TC 2.A.6) family. MmpL subfamily.</text>
</comment>
<evidence type="ECO:0000256" key="6">
    <source>
        <dbReference type="ARBA" id="ARBA00023136"/>
    </source>
</evidence>
<dbReference type="PANTHER" id="PTHR33406">
    <property type="entry name" value="MEMBRANE PROTEIN MJ1562-RELATED"/>
    <property type="match status" value="1"/>
</dbReference>
<protein>
    <recommendedName>
        <fullName evidence="7">Membrane transport protein MMPL domain-containing protein</fullName>
    </recommendedName>
</protein>
<reference evidence="8" key="1">
    <citation type="journal article" date="2022" name="bioRxiv">
        <title>Genomics of Preaxostyla Flagellates Illuminates Evolutionary Transitions and the Path Towards Mitochondrial Loss.</title>
        <authorList>
            <person name="Novak L.V.F."/>
            <person name="Treitli S.C."/>
            <person name="Pyrih J."/>
            <person name="Halakuc P."/>
            <person name="Pipaliya S.V."/>
            <person name="Vacek V."/>
            <person name="Brzon O."/>
            <person name="Soukal P."/>
            <person name="Eme L."/>
            <person name="Dacks J.B."/>
            <person name="Karnkowska A."/>
            <person name="Elias M."/>
            <person name="Hampl V."/>
        </authorList>
    </citation>
    <scope>NUCLEOTIDE SEQUENCE</scope>
    <source>
        <strain evidence="8">RCP-MX</strain>
    </source>
</reference>
<dbReference type="InterPro" id="IPR050545">
    <property type="entry name" value="Mycobact_MmpL"/>
</dbReference>
<organism evidence="8 9">
    <name type="scientific">Paratrimastix pyriformis</name>
    <dbReference type="NCBI Taxonomy" id="342808"/>
    <lineage>
        <taxon>Eukaryota</taxon>
        <taxon>Metamonada</taxon>
        <taxon>Preaxostyla</taxon>
        <taxon>Paratrimastigidae</taxon>
        <taxon>Paratrimastix</taxon>
    </lineage>
</organism>
<evidence type="ECO:0000259" key="7">
    <source>
        <dbReference type="Pfam" id="PF03176"/>
    </source>
</evidence>
<evidence type="ECO:0000256" key="4">
    <source>
        <dbReference type="ARBA" id="ARBA00022692"/>
    </source>
</evidence>
<dbReference type="InterPro" id="IPR004869">
    <property type="entry name" value="MMPL_dom"/>
</dbReference>
<evidence type="ECO:0000256" key="1">
    <source>
        <dbReference type="ARBA" id="ARBA00004651"/>
    </source>
</evidence>
<dbReference type="EMBL" id="JAPMOS010000026">
    <property type="protein sequence ID" value="KAJ4458750.1"/>
    <property type="molecule type" value="Genomic_DNA"/>
</dbReference>
<evidence type="ECO:0000313" key="9">
    <source>
        <dbReference type="Proteomes" id="UP001141327"/>
    </source>
</evidence>
<gene>
    <name evidence="8" type="ORF">PAPYR_5518</name>
</gene>
<comment type="subcellular location">
    <subcellularLocation>
        <location evidence="1">Cell membrane</location>
        <topology evidence="1">Multi-pass membrane protein</topology>
    </subcellularLocation>
</comment>
<name>A0ABQ8UMQ2_9EUKA</name>
<evidence type="ECO:0000256" key="5">
    <source>
        <dbReference type="ARBA" id="ARBA00022989"/>
    </source>
</evidence>
<keyword evidence="3" id="KW-1003">Cell membrane</keyword>
<keyword evidence="9" id="KW-1185">Reference proteome</keyword>
<dbReference type="PANTHER" id="PTHR33406:SF6">
    <property type="entry name" value="MEMBRANE PROTEIN YDGH-RELATED"/>
    <property type="match status" value="1"/>
</dbReference>
<keyword evidence="4" id="KW-0812">Transmembrane</keyword>
<dbReference type="Proteomes" id="UP001141327">
    <property type="component" value="Unassembled WGS sequence"/>
</dbReference>
<keyword evidence="6" id="KW-0472">Membrane</keyword>
<evidence type="ECO:0000256" key="2">
    <source>
        <dbReference type="ARBA" id="ARBA00010157"/>
    </source>
</evidence>
<feature type="domain" description="Membrane transport protein MMPL" evidence="7">
    <location>
        <begin position="120"/>
        <end position="228"/>
    </location>
</feature>
<keyword evidence="5" id="KW-1133">Transmembrane helix</keyword>
<proteinExistence type="inferred from homology"/>
<evidence type="ECO:0000256" key="3">
    <source>
        <dbReference type="ARBA" id="ARBA00022475"/>
    </source>
</evidence>
<accession>A0ABQ8UMQ2</accession>
<evidence type="ECO:0000313" key="8">
    <source>
        <dbReference type="EMBL" id="KAJ4458750.1"/>
    </source>
</evidence>
<comment type="caution">
    <text evidence="8">The sequence shown here is derived from an EMBL/GenBank/DDBJ whole genome shotgun (WGS) entry which is preliminary data.</text>
</comment>